<dbReference type="Gramene" id="BGIOSGA018665-TA">
    <property type="protein sequence ID" value="BGIOSGA018665-PA"/>
    <property type="gene ID" value="BGIOSGA018665"/>
</dbReference>
<sequence length="270" mass="30464">MDVEISTEARWLELTANNCASGLLHYDSKARLRWCRGVAKVREEDPGQQRGKIVEGVNGLFGNTGYIQNLWVSVYDELPSLLLCAGEFEQKGINKIGKIRKTRAQPYDNRSFLQYVEQGSAPALAGTLRLYRRLLELGIKPVFLTVRTENQRAVTIRNLSQQGYSGWEKLVLQPTGGLSIEAFKSGERQKLVSDGYAIVGNIGDQWSDLLGPAAGARTFKLSNPMYYVDKLALLAGRRRRHCWLASYFLRPKISAVLHYSRSTFNRLSYL</sequence>
<reference evidence="1 2" key="1">
    <citation type="journal article" date="2005" name="PLoS Biol.">
        <title>The genomes of Oryza sativa: a history of duplications.</title>
        <authorList>
            <person name="Yu J."/>
            <person name="Wang J."/>
            <person name="Lin W."/>
            <person name="Li S."/>
            <person name="Li H."/>
            <person name="Zhou J."/>
            <person name="Ni P."/>
            <person name="Dong W."/>
            <person name="Hu S."/>
            <person name="Zeng C."/>
            <person name="Zhang J."/>
            <person name="Zhang Y."/>
            <person name="Li R."/>
            <person name="Xu Z."/>
            <person name="Li S."/>
            <person name="Li X."/>
            <person name="Zheng H."/>
            <person name="Cong L."/>
            <person name="Lin L."/>
            <person name="Yin J."/>
            <person name="Geng J."/>
            <person name="Li G."/>
            <person name="Shi J."/>
            <person name="Liu J."/>
            <person name="Lv H."/>
            <person name="Li J."/>
            <person name="Wang J."/>
            <person name="Deng Y."/>
            <person name="Ran L."/>
            <person name="Shi X."/>
            <person name="Wang X."/>
            <person name="Wu Q."/>
            <person name="Li C."/>
            <person name="Ren X."/>
            <person name="Wang J."/>
            <person name="Wang X."/>
            <person name="Li D."/>
            <person name="Liu D."/>
            <person name="Zhang X."/>
            <person name="Ji Z."/>
            <person name="Zhao W."/>
            <person name="Sun Y."/>
            <person name="Zhang Z."/>
            <person name="Bao J."/>
            <person name="Han Y."/>
            <person name="Dong L."/>
            <person name="Ji J."/>
            <person name="Chen P."/>
            <person name="Wu S."/>
            <person name="Liu J."/>
            <person name="Xiao Y."/>
            <person name="Bu D."/>
            <person name="Tan J."/>
            <person name="Yang L."/>
            <person name="Ye C."/>
            <person name="Zhang J."/>
            <person name="Xu J."/>
            <person name="Zhou Y."/>
            <person name="Yu Y."/>
            <person name="Zhang B."/>
            <person name="Zhuang S."/>
            <person name="Wei H."/>
            <person name="Liu B."/>
            <person name="Lei M."/>
            <person name="Yu H."/>
            <person name="Li Y."/>
            <person name="Xu H."/>
            <person name="Wei S."/>
            <person name="He X."/>
            <person name="Fang L."/>
            <person name="Zhang Z."/>
            <person name="Zhang Y."/>
            <person name="Huang X."/>
            <person name="Su Z."/>
            <person name="Tong W."/>
            <person name="Li J."/>
            <person name="Tong Z."/>
            <person name="Li S."/>
            <person name="Ye J."/>
            <person name="Wang L."/>
            <person name="Fang L."/>
            <person name="Lei T."/>
            <person name="Chen C."/>
            <person name="Chen H."/>
            <person name="Xu Z."/>
            <person name="Li H."/>
            <person name="Huang H."/>
            <person name="Zhang F."/>
            <person name="Xu H."/>
            <person name="Li N."/>
            <person name="Zhao C."/>
            <person name="Li S."/>
            <person name="Dong L."/>
            <person name="Huang Y."/>
            <person name="Li L."/>
            <person name="Xi Y."/>
            <person name="Qi Q."/>
            <person name="Li W."/>
            <person name="Zhang B."/>
            <person name="Hu W."/>
            <person name="Zhang Y."/>
            <person name="Tian X."/>
            <person name="Jiao Y."/>
            <person name="Liang X."/>
            <person name="Jin J."/>
            <person name="Gao L."/>
            <person name="Zheng W."/>
            <person name="Hao B."/>
            <person name="Liu S."/>
            <person name="Wang W."/>
            <person name="Yuan L."/>
            <person name="Cao M."/>
            <person name="McDermott J."/>
            <person name="Samudrala R."/>
            <person name="Wang J."/>
            <person name="Wong G.K."/>
            <person name="Yang H."/>
        </authorList>
    </citation>
    <scope>NUCLEOTIDE SEQUENCE [LARGE SCALE GENOMIC DNA]</scope>
    <source>
        <strain evidence="2">cv. 93-11</strain>
    </source>
</reference>
<dbReference type="InterPro" id="IPR005519">
    <property type="entry name" value="Acid_phosphat_B-like"/>
</dbReference>
<evidence type="ECO:0000313" key="2">
    <source>
        <dbReference type="Proteomes" id="UP000007015"/>
    </source>
</evidence>
<dbReference type="Pfam" id="PF03767">
    <property type="entry name" value="Acid_phosphat_B"/>
    <property type="match status" value="1"/>
</dbReference>
<evidence type="ECO:0000313" key="1">
    <source>
        <dbReference type="EMBL" id="EEC78656.1"/>
    </source>
</evidence>
<dbReference type="Gene3D" id="3.40.50.1000">
    <property type="entry name" value="HAD superfamily/HAD-like"/>
    <property type="match status" value="1"/>
</dbReference>
<dbReference type="OMA" id="ISTEARW"/>
<evidence type="ECO:0008006" key="3">
    <source>
        <dbReference type="Google" id="ProtNLM"/>
    </source>
</evidence>
<dbReference type="HOGENOM" id="CLU_998820_0_0_1"/>
<name>B8AYW7_ORYSI</name>
<organism evidence="1 2">
    <name type="scientific">Oryza sativa subsp. indica</name>
    <name type="common">Rice</name>
    <dbReference type="NCBI Taxonomy" id="39946"/>
    <lineage>
        <taxon>Eukaryota</taxon>
        <taxon>Viridiplantae</taxon>
        <taxon>Streptophyta</taxon>
        <taxon>Embryophyta</taxon>
        <taxon>Tracheophyta</taxon>
        <taxon>Spermatophyta</taxon>
        <taxon>Magnoliopsida</taxon>
        <taxon>Liliopsida</taxon>
        <taxon>Poales</taxon>
        <taxon>Poaceae</taxon>
        <taxon>BOP clade</taxon>
        <taxon>Oryzoideae</taxon>
        <taxon>Oryzeae</taxon>
        <taxon>Oryzinae</taxon>
        <taxon>Oryza</taxon>
        <taxon>Oryza sativa</taxon>
    </lineage>
</organism>
<keyword evidence="2" id="KW-1185">Reference proteome</keyword>
<dbReference type="Proteomes" id="UP000007015">
    <property type="component" value="Chromosome 5"/>
</dbReference>
<dbReference type="STRING" id="39946.B8AYW7"/>
<accession>B8AYW7</accession>
<dbReference type="PANTHER" id="PTHR31284">
    <property type="entry name" value="ACID PHOSPHATASE-LIKE PROTEIN"/>
    <property type="match status" value="1"/>
</dbReference>
<gene>
    <name evidence="1" type="ORF">OsI_18755</name>
</gene>
<dbReference type="EMBL" id="CM000130">
    <property type="protein sequence ID" value="EEC78656.1"/>
    <property type="molecule type" value="Genomic_DNA"/>
</dbReference>
<dbReference type="PANTHER" id="PTHR31284:SF19">
    <property type="entry name" value="VEGETATIVE STORAGE PROTEIN 1-RELATED"/>
    <property type="match status" value="1"/>
</dbReference>
<dbReference type="InterPro" id="IPR023214">
    <property type="entry name" value="HAD_sf"/>
</dbReference>
<protein>
    <recommendedName>
        <fullName evidence="3">Acid phosphatase</fullName>
    </recommendedName>
</protein>
<dbReference type="AlphaFoldDB" id="B8AYW7"/>
<proteinExistence type="predicted"/>